<dbReference type="RefSeq" id="WP_088617579.1">
    <property type="nucleotide sequence ID" value="NZ_CP022129.1"/>
</dbReference>
<feature type="transmembrane region" description="Helical" evidence="8">
    <location>
        <begin position="527"/>
        <end position="546"/>
    </location>
</feature>
<keyword evidence="7 8" id="KW-0472">Membrane</keyword>
<feature type="transmembrane region" description="Helical" evidence="8">
    <location>
        <begin position="394"/>
        <end position="416"/>
    </location>
</feature>
<dbReference type="EMBL" id="CP022129">
    <property type="protein sequence ID" value="ASF44696.1"/>
    <property type="molecule type" value="Genomic_DNA"/>
</dbReference>
<evidence type="ECO:0000313" key="10">
    <source>
        <dbReference type="EMBL" id="POZ52603.1"/>
    </source>
</evidence>
<evidence type="ECO:0000313" key="9">
    <source>
        <dbReference type="EMBL" id="ASF44696.1"/>
    </source>
</evidence>
<gene>
    <name evidence="10" type="ORF">AADEFJLK_01205</name>
    <name evidence="9" type="ORF">CEK71_00680</name>
</gene>
<evidence type="ECO:0000256" key="8">
    <source>
        <dbReference type="SAM" id="Phobius"/>
    </source>
</evidence>
<evidence type="ECO:0000256" key="6">
    <source>
        <dbReference type="ARBA" id="ARBA00022989"/>
    </source>
</evidence>
<name>A0A1Z4BTP5_9GAMM</name>
<dbReference type="SUPFAM" id="SSF82714">
    <property type="entry name" value="Multidrug efflux transporter AcrB TolC docking domain, DN and DC subdomains"/>
    <property type="match status" value="2"/>
</dbReference>
<dbReference type="InterPro" id="IPR027463">
    <property type="entry name" value="AcrB_DN_DC_subdom"/>
</dbReference>
<evidence type="ECO:0000256" key="2">
    <source>
        <dbReference type="ARBA" id="ARBA00010942"/>
    </source>
</evidence>
<comment type="similarity">
    <text evidence="2">Belongs to the resistance-nodulation-cell division (RND) (TC 2.A.6) family.</text>
</comment>
<evidence type="ECO:0000256" key="3">
    <source>
        <dbReference type="ARBA" id="ARBA00022448"/>
    </source>
</evidence>
<evidence type="ECO:0000313" key="12">
    <source>
        <dbReference type="Proteomes" id="UP000237423"/>
    </source>
</evidence>
<feature type="transmembrane region" description="Helical" evidence="8">
    <location>
        <begin position="958"/>
        <end position="978"/>
    </location>
</feature>
<keyword evidence="4" id="KW-1003">Cell membrane</keyword>
<evidence type="ECO:0000256" key="1">
    <source>
        <dbReference type="ARBA" id="ARBA00004651"/>
    </source>
</evidence>
<keyword evidence="11" id="KW-1185">Reference proteome</keyword>
<feature type="transmembrane region" description="Helical" evidence="8">
    <location>
        <begin position="12"/>
        <end position="31"/>
    </location>
</feature>
<dbReference type="OrthoDB" id="9757940at2"/>
<dbReference type="InterPro" id="IPR001036">
    <property type="entry name" value="Acrflvin-R"/>
</dbReference>
<dbReference type="PANTHER" id="PTHR32063">
    <property type="match status" value="1"/>
</dbReference>
<keyword evidence="3" id="KW-0813">Transport</keyword>
<dbReference type="GO" id="GO:0042910">
    <property type="term" value="F:xenobiotic transmembrane transporter activity"/>
    <property type="evidence" value="ECO:0007669"/>
    <property type="project" value="TreeGrafter"/>
</dbReference>
<dbReference type="Pfam" id="PF00873">
    <property type="entry name" value="ACR_tran"/>
    <property type="match status" value="1"/>
</dbReference>
<dbReference type="NCBIfam" id="TIGR00914">
    <property type="entry name" value="2A0601"/>
    <property type="match status" value="1"/>
</dbReference>
<feature type="transmembrane region" description="Helical" evidence="8">
    <location>
        <begin position="861"/>
        <end position="880"/>
    </location>
</feature>
<proteinExistence type="inferred from homology"/>
<feature type="transmembrane region" description="Helical" evidence="8">
    <location>
        <begin position="469"/>
        <end position="495"/>
    </location>
</feature>
<accession>A0A1Z4BTP5</accession>
<dbReference type="KEGG" id="mpsy:CEK71_00680"/>
<dbReference type="Gene3D" id="3.30.70.1320">
    <property type="entry name" value="Multidrug efflux transporter AcrB pore domain like"/>
    <property type="match status" value="1"/>
</dbReference>
<feature type="transmembrane region" description="Helical" evidence="8">
    <location>
        <begin position="913"/>
        <end position="938"/>
    </location>
</feature>
<comment type="subcellular location">
    <subcellularLocation>
        <location evidence="1">Cell membrane</location>
        <topology evidence="1">Multi-pass membrane protein</topology>
    </subcellularLocation>
</comment>
<dbReference type="SUPFAM" id="SSF82693">
    <property type="entry name" value="Multidrug efflux transporter AcrB pore domain, PN1, PN2, PC1 and PC2 subdomains"/>
    <property type="match status" value="3"/>
</dbReference>
<feature type="transmembrane region" description="Helical" evidence="8">
    <location>
        <begin position="886"/>
        <end position="906"/>
    </location>
</feature>
<dbReference type="Proteomes" id="UP000237423">
    <property type="component" value="Unassembled WGS sequence"/>
</dbReference>
<dbReference type="Gene3D" id="3.30.70.1430">
    <property type="entry name" value="Multidrug efflux transporter AcrB pore domain"/>
    <property type="match status" value="2"/>
</dbReference>
<dbReference type="PANTHER" id="PTHR32063:SF12">
    <property type="entry name" value="CATION EFFLUX SYSTEM PROTEIN"/>
    <property type="match status" value="1"/>
</dbReference>
<dbReference type="Gene3D" id="1.20.1640.10">
    <property type="entry name" value="Multidrug efflux transporter AcrB transmembrane domain"/>
    <property type="match status" value="2"/>
</dbReference>
<feature type="transmembrane region" description="Helical" evidence="8">
    <location>
        <begin position="437"/>
        <end position="457"/>
    </location>
</feature>
<reference evidence="10 12" key="2">
    <citation type="submission" date="2017-11" db="EMBL/GenBank/DDBJ databases">
        <title>Draft Genome Sequence of Methylobacter psychrotolerans Sph1T, an Obligate Methanotroph from Low-Temperature Environments.</title>
        <authorList>
            <person name="Oshkin I.Y."/>
            <person name="Miroshnikov K."/>
            <person name="Belova S.E."/>
            <person name="Korzhenkov A."/>
            <person name="Toshchakov S.V."/>
            <person name="Dedysh S.N."/>
        </authorList>
    </citation>
    <scope>NUCLEOTIDE SEQUENCE [LARGE SCALE GENOMIC DNA]</scope>
    <source>
        <strain evidence="10 12">Sph1</strain>
    </source>
</reference>
<protein>
    <submittedName>
        <fullName evidence="10">AcrB/AcrD/AcrF family protein</fullName>
    </submittedName>
    <submittedName>
        <fullName evidence="9">CusA/CzcA family heavy metal efflux RND transporter</fullName>
    </submittedName>
</protein>
<organism evidence="9 11">
    <name type="scientific">Methylovulum psychrotolerans</name>
    <dbReference type="NCBI Taxonomy" id="1704499"/>
    <lineage>
        <taxon>Bacteria</taxon>
        <taxon>Pseudomonadati</taxon>
        <taxon>Pseudomonadota</taxon>
        <taxon>Gammaproteobacteria</taxon>
        <taxon>Methylococcales</taxon>
        <taxon>Methylococcaceae</taxon>
        <taxon>Methylovulum</taxon>
    </lineage>
</organism>
<feature type="transmembrane region" description="Helical" evidence="8">
    <location>
        <begin position="360"/>
        <end position="382"/>
    </location>
</feature>
<dbReference type="Gene3D" id="3.30.2090.10">
    <property type="entry name" value="Multidrug efflux transporter AcrB TolC docking domain, DN and DC subdomains"/>
    <property type="match status" value="2"/>
</dbReference>
<reference evidence="9 11" key="1">
    <citation type="submission" date="2017-06" db="EMBL/GenBank/DDBJ databases">
        <title>Genome Sequencing of the methanotroph Methylovulum psychrotolerants str. HV10-M2 isolated from a high-altitude environment.</title>
        <authorList>
            <person name="Mateos-Rivera A."/>
        </authorList>
    </citation>
    <scope>NUCLEOTIDE SEQUENCE [LARGE SCALE GENOMIC DNA]</scope>
    <source>
        <strain evidence="9 11">HV10_M2</strain>
    </source>
</reference>
<evidence type="ECO:0000256" key="4">
    <source>
        <dbReference type="ARBA" id="ARBA00022475"/>
    </source>
</evidence>
<keyword evidence="5 8" id="KW-0812">Transmembrane</keyword>
<dbReference type="Gene3D" id="3.30.70.1440">
    <property type="entry name" value="Multidrug efflux transporter AcrB pore domain"/>
    <property type="match status" value="1"/>
</dbReference>
<feature type="transmembrane region" description="Helical" evidence="8">
    <location>
        <begin position="990"/>
        <end position="1013"/>
    </location>
</feature>
<dbReference type="GO" id="GO:0008324">
    <property type="term" value="F:monoatomic cation transmembrane transporter activity"/>
    <property type="evidence" value="ECO:0007669"/>
    <property type="project" value="InterPro"/>
</dbReference>
<feature type="transmembrane region" description="Helical" evidence="8">
    <location>
        <begin position="334"/>
        <end position="353"/>
    </location>
</feature>
<keyword evidence="6 8" id="KW-1133">Transmembrane helix</keyword>
<dbReference type="AlphaFoldDB" id="A0A1Z4BTP5"/>
<evidence type="ECO:0000313" key="11">
    <source>
        <dbReference type="Proteomes" id="UP000197019"/>
    </source>
</evidence>
<dbReference type="PRINTS" id="PR00702">
    <property type="entry name" value="ACRIFLAVINRP"/>
</dbReference>
<dbReference type="Proteomes" id="UP000197019">
    <property type="component" value="Chromosome"/>
</dbReference>
<dbReference type="SUPFAM" id="SSF82866">
    <property type="entry name" value="Multidrug efflux transporter AcrB transmembrane domain"/>
    <property type="match status" value="2"/>
</dbReference>
<sequence length="1022" mass="111754">MIEHIIAFCLQQRLMVIGTTIAIIISGIIAFENLPVQAFPDVQNVFVQVVTQYPGQAPEEVEKQVSLPIERVMNGLPHLMNMRSVSIFGLSVVTLTFDDKAEDYFSRQQVLEKLQNADIPDSTSPQLGPLSTGVGEIYRYVIDAKHLPLVEQRALQDWVIEPRIRTVQGVADVVSYGGGVKEYKVAAKPERLKNYRIELGQVFAAIAANNTNTGGGYIEHGDEALVVRGTGLLKSAEEIGEIVIVTNDGVPVRIKDVADISVGPQPRTGIVGMNQRDDVVEGTVLLIKGRDAVNVLAGVKEKINELNTFGLPPGVKITPIYDRTELVGHTVHTVMHNMLEGAALILIILLVFLRRFLAAFLVTLIIPISLLFAFILVDLGGISANLISLGAIDFGIIVDSAVVLVEAVMVQVTLDLHRKADIRHLRQTLLNTATEMGRPILFSKAIIIIAFLPIFTFQQVEAKIFSPMAYTLSFALVASMLFSLTFVPAMLTYLLGPKLAETHNPLVAVMERHYRRILEGVLRHSRLVFFSAVAALVLSFMSVRYIGTEFMPKLDEGNVWLTVTLPTPVSLAASKRFEEEIRAKLAAFSEAKTVLTQLGRPEDGTDPKGFNNLEVLIDLKPKDTWRYKSKDQLVQAMNKELEIFPGILTNFSQVIQDNVEEAISGVKGEIAIKIFGADLATLQDRADQVTHILAGIKGATDVAAEQQAGLAQVIVDIDRAKVSRYGINIADVEQVMDIGMGGRAASKFLEGERRFDITLRYEESARNSVAGLEALTVKTPTGQLIPLSELATVRVNQGASRISREDNMRRIAIKCNLINRDQGSFVAEAQQKVAAQVDLPPGYRIVWSGQFENQQRAMKRLAIIVPISLGLIFVLLFWAFMSIKNALLIVMNVPFAMIGGILILLLTHINLSVSAAVGFIALFGIAVQNGVILVSQLNKLRREGQSLHDAIVNGSVSRLRPVVMTAMMAMLGLFPAALSTSVGSETAKPFAVVIIGGLLTATVLTLTLLPALYRYFAEADEP</sequence>
<dbReference type="EMBL" id="PGFZ01000002">
    <property type="protein sequence ID" value="POZ52603.1"/>
    <property type="molecule type" value="Genomic_DNA"/>
</dbReference>
<dbReference type="GO" id="GO:0005886">
    <property type="term" value="C:plasma membrane"/>
    <property type="evidence" value="ECO:0007669"/>
    <property type="project" value="UniProtKB-SubCell"/>
</dbReference>
<dbReference type="InterPro" id="IPR004763">
    <property type="entry name" value="CusA-like"/>
</dbReference>
<evidence type="ECO:0000256" key="5">
    <source>
        <dbReference type="ARBA" id="ARBA00022692"/>
    </source>
</evidence>
<evidence type="ECO:0000256" key="7">
    <source>
        <dbReference type="ARBA" id="ARBA00023136"/>
    </source>
</evidence>